<evidence type="ECO:0000313" key="2">
    <source>
        <dbReference type="WBParaSite" id="jg15223"/>
    </source>
</evidence>
<sequence>MSEIQEKACEISSEHIEVGAQEKSGAISDGEIQVDLQETDLKEPKLILKSLLSKKPQLVHDVVGLNVSGPSCSSPQKFFTPQDTSESKQYQRKVFMQVEESRTPGQWIDYGKCNGITDDKLLPTILKGMSNLTVDRFDKDVQNIMSRIEGGTPVIQEQLPPRLNACTVYPDPNCSFGVTRDVTVTHDGTLMEEQTQKFQPNLSKMTQSNLKTPVVDAVSTFTSSFGTRRAATPSATPGLERPPIISLETSPAVFFEEQSSTPKNLPVHASGDRIGNSEGRETPLNFNGGGASFFTKDGGETHLPSKTACFGSNRSSHAVQYNPHHVSTPSGSVRNGISGVKDRVDGSVVSSNANMSRLLSPLQVQ</sequence>
<name>A0A915D483_9BILA</name>
<keyword evidence="1" id="KW-1185">Reference proteome</keyword>
<organism evidence="1 2">
    <name type="scientific">Ditylenchus dipsaci</name>
    <dbReference type="NCBI Taxonomy" id="166011"/>
    <lineage>
        <taxon>Eukaryota</taxon>
        <taxon>Metazoa</taxon>
        <taxon>Ecdysozoa</taxon>
        <taxon>Nematoda</taxon>
        <taxon>Chromadorea</taxon>
        <taxon>Rhabditida</taxon>
        <taxon>Tylenchina</taxon>
        <taxon>Tylenchomorpha</taxon>
        <taxon>Sphaerularioidea</taxon>
        <taxon>Anguinidae</taxon>
        <taxon>Anguininae</taxon>
        <taxon>Ditylenchus</taxon>
    </lineage>
</organism>
<dbReference type="Proteomes" id="UP000887574">
    <property type="component" value="Unplaced"/>
</dbReference>
<dbReference type="AlphaFoldDB" id="A0A915D483"/>
<dbReference type="WBParaSite" id="jg15223">
    <property type="protein sequence ID" value="jg15223"/>
    <property type="gene ID" value="jg15223"/>
</dbReference>
<protein>
    <submittedName>
        <fullName evidence="2">Uncharacterized protein</fullName>
    </submittedName>
</protein>
<evidence type="ECO:0000313" key="1">
    <source>
        <dbReference type="Proteomes" id="UP000887574"/>
    </source>
</evidence>
<proteinExistence type="predicted"/>
<accession>A0A915D483</accession>
<reference evidence="2" key="1">
    <citation type="submission" date="2022-11" db="UniProtKB">
        <authorList>
            <consortium name="WormBaseParasite"/>
        </authorList>
    </citation>
    <scope>IDENTIFICATION</scope>
</reference>